<name>A0AAJ6NT04_9CYAN</name>
<dbReference type="GO" id="GO:0008097">
    <property type="term" value="F:5S rRNA binding"/>
    <property type="evidence" value="ECO:0007669"/>
    <property type="project" value="InterPro"/>
</dbReference>
<dbReference type="HAMAP" id="MF_01334">
    <property type="entry name" value="Ribosomal_bL25_CTC"/>
    <property type="match status" value="1"/>
</dbReference>
<dbReference type="Gene3D" id="2.40.240.10">
    <property type="entry name" value="Ribosomal Protein L25, Chain P"/>
    <property type="match status" value="1"/>
</dbReference>
<dbReference type="GO" id="GO:0003735">
    <property type="term" value="F:structural constituent of ribosome"/>
    <property type="evidence" value="ECO:0007669"/>
    <property type="project" value="InterPro"/>
</dbReference>
<evidence type="ECO:0000259" key="7">
    <source>
        <dbReference type="Pfam" id="PF01386"/>
    </source>
</evidence>
<sequence>MAITVECQKRPEGSKPKALRRSGEIPANLYGHKGTESIALTINAKTVERLLKKASVNNTLIDLNVTDAPWRGKTLLRELQIHPAKGTPYHLSFFAVAGHGDTNVEVPLRFVGDAIGVKQEGGVLDTVINELQVSCSPENIPEAIEIDVSNLKVGDSLRIDELVLPEGVTVLAKPEQVVVNVLPPRVVETETETISEESETVSADSETAETESETAS</sequence>
<dbReference type="InterPro" id="IPR001021">
    <property type="entry name" value="Ribosomal_bL25_long"/>
</dbReference>
<evidence type="ECO:0000256" key="3">
    <source>
        <dbReference type="ARBA" id="ARBA00022980"/>
    </source>
</evidence>
<feature type="compositionally biased region" description="Acidic residues" evidence="6">
    <location>
        <begin position="206"/>
        <end position="216"/>
    </location>
</feature>
<evidence type="ECO:0000313" key="9">
    <source>
        <dbReference type="EMBL" id="WGV26170.1"/>
    </source>
</evidence>
<dbReference type="NCBIfam" id="TIGR00731">
    <property type="entry name" value="bL25_bact_ctc"/>
    <property type="match status" value="1"/>
</dbReference>
<dbReference type="CDD" id="cd00495">
    <property type="entry name" value="Ribosomal_L25_TL5_CTC"/>
    <property type="match status" value="1"/>
</dbReference>
<dbReference type="Pfam" id="PF14693">
    <property type="entry name" value="Ribosomal_TL5_C"/>
    <property type="match status" value="1"/>
</dbReference>
<dbReference type="AlphaFoldDB" id="A0AAJ6NT04"/>
<keyword evidence="10" id="KW-1185">Reference proteome</keyword>
<comment type="function">
    <text evidence="5">This is one of the proteins that binds to the 5S RNA in the ribosome where it forms part of the central protuberance.</text>
</comment>
<feature type="domain" description="Large ribosomal subunit protein bL25 beta" evidence="8">
    <location>
        <begin position="103"/>
        <end position="185"/>
    </location>
</feature>
<evidence type="ECO:0000256" key="4">
    <source>
        <dbReference type="ARBA" id="ARBA00023274"/>
    </source>
</evidence>
<feature type="compositionally biased region" description="Acidic residues" evidence="6">
    <location>
        <begin position="189"/>
        <end position="199"/>
    </location>
</feature>
<dbReference type="GO" id="GO:0006412">
    <property type="term" value="P:translation"/>
    <property type="evidence" value="ECO:0007669"/>
    <property type="project" value="UniProtKB-UniRule"/>
</dbReference>
<keyword evidence="1 5" id="KW-0699">rRNA-binding</keyword>
<dbReference type="InterPro" id="IPR020056">
    <property type="entry name" value="Rbsml_bL25/Gln-tRNA_synth_N"/>
</dbReference>
<dbReference type="Proteomes" id="UP001223520">
    <property type="component" value="Chromosome"/>
</dbReference>
<dbReference type="InterPro" id="IPR020930">
    <property type="entry name" value="Ribosomal_uL5_bac-type"/>
</dbReference>
<evidence type="ECO:0000256" key="2">
    <source>
        <dbReference type="ARBA" id="ARBA00022884"/>
    </source>
</evidence>
<proteinExistence type="inferred from homology"/>
<keyword evidence="4 5" id="KW-0687">Ribonucleoprotein</keyword>
<accession>A0AAJ6NT04</accession>
<evidence type="ECO:0000256" key="1">
    <source>
        <dbReference type="ARBA" id="ARBA00022730"/>
    </source>
</evidence>
<comment type="subunit">
    <text evidence="5">Part of the 50S ribosomal subunit; part of the 5S rRNA/L5/L18/L25 subcomplex. Contacts the 5S rRNA. Binds to the 5S rRNA independently of L5 and L18.</text>
</comment>
<dbReference type="GO" id="GO:0022625">
    <property type="term" value="C:cytosolic large ribosomal subunit"/>
    <property type="evidence" value="ECO:0007669"/>
    <property type="project" value="TreeGrafter"/>
</dbReference>
<gene>
    <name evidence="5" type="primary">rplY</name>
    <name evidence="5" type="synonym">ctc</name>
    <name evidence="9" type="ORF">QI031_01235</name>
</gene>
<dbReference type="InterPro" id="IPR020057">
    <property type="entry name" value="Ribosomal_bL25_b-dom"/>
</dbReference>
<comment type="similarity">
    <text evidence="5">Belongs to the bacterial ribosomal protein bL25 family. CTC subfamily.</text>
</comment>
<protein>
    <recommendedName>
        <fullName evidence="5">Large ribosomal subunit protein bL25</fullName>
    </recommendedName>
    <alternativeName>
        <fullName evidence="5">General stress protein CTC</fullName>
    </alternativeName>
</protein>
<dbReference type="Pfam" id="PF01386">
    <property type="entry name" value="Ribosomal_L25p"/>
    <property type="match status" value="1"/>
</dbReference>
<evidence type="ECO:0000256" key="6">
    <source>
        <dbReference type="SAM" id="MobiDB-lite"/>
    </source>
</evidence>
<dbReference type="RefSeq" id="WP_281483425.1">
    <property type="nucleotide sequence ID" value="NZ_CP124543.1"/>
</dbReference>
<dbReference type="InterPro" id="IPR029751">
    <property type="entry name" value="Ribosomal_L25_dom"/>
</dbReference>
<dbReference type="EMBL" id="CP124543">
    <property type="protein sequence ID" value="WGV26170.1"/>
    <property type="molecule type" value="Genomic_DNA"/>
</dbReference>
<dbReference type="PANTHER" id="PTHR33284">
    <property type="entry name" value="RIBOSOMAL PROTEIN L25/GLN-TRNA SYNTHETASE, ANTI-CODON-BINDING DOMAIN-CONTAINING PROTEIN"/>
    <property type="match status" value="1"/>
</dbReference>
<evidence type="ECO:0000256" key="5">
    <source>
        <dbReference type="HAMAP-Rule" id="MF_01334"/>
    </source>
</evidence>
<organism evidence="9 10">
    <name type="scientific">Halotia branconii CENA392</name>
    <dbReference type="NCBI Taxonomy" id="1539056"/>
    <lineage>
        <taxon>Bacteria</taxon>
        <taxon>Bacillati</taxon>
        <taxon>Cyanobacteriota</taxon>
        <taxon>Cyanophyceae</taxon>
        <taxon>Nostocales</taxon>
        <taxon>Nodulariaceae</taxon>
        <taxon>Halotia</taxon>
    </lineage>
</organism>
<evidence type="ECO:0000313" key="10">
    <source>
        <dbReference type="Proteomes" id="UP001223520"/>
    </source>
</evidence>
<reference evidence="9 10" key="1">
    <citation type="journal article" date="2023" name="Limnol Oceanogr Lett">
        <title>Environmental adaptations by the intertidal Antarctic cyanobacterium Halotia branconii CENA392 as revealed using long-read genome sequencing.</title>
        <authorList>
            <person name="Dextro R.B."/>
            <person name="Delbaje E."/>
            <person name="Freitas P.N.N."/>
            <person name="Geraldes V."/>
            <person name="Pinto E."/>
            <person name="Long P.F."/>
            <person name="Fiore M.F."/>
        </authorList>
    </citation>
    <scope>NUCLEOTIDE SEQUENCE [LARGE SCALE GENOMIC DNA]</scope>
    <source>
        <strain evidence="9 10">CENA392</strain>
    </source>
</reference>
<feature type="region of interest" description="Disordered" evidence="6">
    <location>
        <begin position="189"/>
        <end position="216"/>
    </location>
</feature>
<evidence type="ECO:0000259" key="8">
    <source>
        <dbReference type="Pfam" id="PF14693"/>
    </source>
</evidence>
<dbReference type="NCBIfam" id="NF004612">
    <property type="entry name" value="PRK05943.1"/>
    <property type="match status" value="1"/>
</dbReference>
<dbReference type="NCBIfam" id="NF004139">
    <property type="entry name" value="PRK05618.4-2"/>
    <property type="match status" value="1"/>
</dbReference>
<dbReference type="PANTHER" id="PTHR33284:SF1">
    <property type="entry name" value="RIBOSOMAL PROTEIN L25_GLN-TRNA SYNTHETASE, ANTI-CODON-BINDING DOMAIN-CONTAINING PROTEIN"/>
    <property type="match status" value="1"/>
</dbReference>
<keyword evidence="3 5" id="KW-0689">Ribosomal protein</keyword>
<dbReference type="KEGG" id="hbq:QI031_01235"/>
<keyword evidence="2 5" id="KW-0694">RNA-binding</keyword>
<dbReference type="InterPro" id="IPR037121">
    <property type="entry name" value="Ribosomal_bL25_C"/>
</dbReference>
<dbReference type="Gene3D" id="2.170.120.20">
    <property type="entry name" value="Ribosomal protein L25, beta domain"/>
    <property type="match status" value="1"/>
</dbReference>
<feature type="domain" description="Large ribosomal subunit protein bL25 L25" evidence="7">
    <location>
        <begin position="6"/>
        <end position="93"/>
    </location>
</feature>
<dbReference type="SUPFAM" id="SSF50715">
    <property type="entry name" value="Ribosomal protein L25-like"/>
    <property type="match status" value="1"/>
</dbReference>
<dbReference type="InterPro" id="IPR011035">
    <property type="entry name" value="Ribosomal_bL25/Gln-tRNA_synth"/>
</dbReference>